<dbReference type="InterPro" id="IPR005119">
    <property type="entry name" value="LysR_subst-bd"/>
</dbReference>
<dbReference type="InterPro" id="IPR000847">
    <property type="entry name" value="LysR_HTH_N"/>
</dbReference>
<keyword evidence="4" id="KW-0804">Transcription</keyword>
<dbReference type="PANTHER" id="PTHR30537:SF5">
    <property type="entry name" value="HTH-TYPE TRANSCRIPTIONAL ACTIVATOR TTDR-RELATED"/>
    <property type="match status" value="1"/>
</dbReference>
<evidence type="ECO:0000256" key="4">
    <source>
        <dbReference type="ARBA" id="ARBA00023163"/>
    </source>
</evidence>
<sequence length="298" mass="32670">MLRANLNDILVYLAIVDAGSFVAGGQAMGLTRSAAGKAVARLEDRLGVRLLNRTTRTLNLTDEGRIFYDRGLQIVAAIEDAEASVAQQGGKPKGLLRLTVPDAFGRLVVLPLLKQYLADWPDIQVEVSFSDRVADLFEEGFDLAVRIGVTSSDNRLVSRVVAKYRALLCASPSYLAERGEPSSIEQLSRHDCLFFSSRAQKQSWRLRDAASAWTKVHGQSRLRLDSGEAIRDAALAGLGIGLLPEFLIAADIEAGRLCHVLPGAETDEVKIITVYPTKRFLEPRVRHFIDLMVAKLAT</sequence>
<keyword evidence="7" id="KW-1185">Reference proteome</keyword>
<dbReference type="PROSITE" id="PS50931">
    <property type="entry name" value="HTH_LYSR"/>
    <property type="match status" value="1"/>
</dbReference>
<evidence type="ECO:0000256" key="1">
    <source>
        <dbReference type="ARBA" id="ARBA00009437"/>
    </source>
</evidence>
<keyword evidence="3" id="KW-0238">DNA-binding</keyword>
<evidence type="ECO:0000259" key="5">
    <source>
        <dbReference type="PROSITE" id="PS50931"/>
    </source>
</evidence>
<reference evidence="6 7" key="1">
    <citation type="journal article" date="2002" name="Int. J. Syst. Evol. Microbiol.">
        <title>Sphingopyxis witflariensis sp. nov., isolated from activated sludge.</title>
        <authorList>
            <person name="Kampfer P."/>
            <person name="Witzenberger R."/>
            <person name="Denner E.B."/>
            <person name="Busse H.J."/>
            <person name="Neef A."/>
        </authorList>
    </citation>
    <scope>NUCLEOTIDE SEQUENCE [LARGE SCALE GENOMIC DNA]</scope>
    <source>
        <strain evidence="6 7">DSM 14551</strain>
    </source>
</reference>
<evidence type="ECO:0000256" key="2">
    <source>
        <dbReference type="ARBA" id="ARBA00023015"/>
    </source>
</evidence>
<dbReference type="CDD" id="cd08422">
    <property type="entry name" value="PBP2_CrgA_like"/>
    <property type="match status" value="1"/>
</dbReference>
<dbReference type="Proteomes" id="UP000197097">
    <property type="component" value="Unassembled WGS sequence"/>
</dbReference>
<evidence type="ECO:0000313" key="7">
    <source>
        <dbReference type="Proteomes" id="UP000197097"/>
    </source>
</evidence>
<accession>A0A246JQU7</accession>
<dbReference type="PANTHER" id="PTHR30537">
    <property type="entry name" value="HTH-TYPE TRANSCRIPTIONAL REGULATOR"/>
    <property type="match status" value="1"/>
</dbReference>
<dbReference type="FunFam" id="1.10.10.10:FF:000001">
    <property type="entry name" value="LysR family transcriptional regulator"/>
    <property type="match status" value="1"/>
</dbReference>
<dbReference type="EMBL" id="NISJ01000007">
    <property type="protein sequence ID" value="OWQ95380.1"/>
    <property type="molecule type" value="Genomic_DNA"/>
</dbReference>
<proteinExistence type="inferred from homology"/>
<dbReference type="InterPro" id="IPR036388">
    <property type="entry name" value="WH-like_DNA-bd_sf"/>
</dbReference>
<feature type="domain" description="HTH lysR-type" evidence="5">
    <location>
        <begin position="1"/>
        <end position="61"/>
    </location>
</feature>
<dbReference type="Gene3D" id="1.10.10.10">
    <property type="entry name" value="Winged helix-like DNA-binding domain superfamily/Winged helix DNA-binding domain"/>
    <property type="match status" value="1"/>
</dbReference>
<dbReference type="Gene3D" id="3.40.190.290">
    <property type="match status" value="1"/>
</dbReference>
<dbReference type="SUPFAM" id="SSF53850">
    <property type="entry name" value="Periplasmic binding protein-like II"/>
    <property type="match status" value="1"/>
</dbReference>
<dbReference type="AlphaFoldDB" id="A0A246JQU7"/>
<comment type="caution">
    <text evidence="6">The sequence shown here is derived from an EMBL/GenBank/DDBJ whole genome shotgun (WGS) entry which is preliminary data.</text>
</comment>
<dbReference type="SUPFAM" id="SSF46785">
    <property type="entry name" value="Winged helix' DNA-binding domain"/>
    <property type="match status" value="1"/>
</dbReference>
<keyword evidence="2" id="KW-0805">Transcription regulation</keyword>
<dbReference type="GO" id="GO:0003677">
    <property type="term" value="F:DNA binding"/>
    <property type="evidence" value="ECO:0007669"/>
    <property type="project" value="UniProtKB-KW"/>
</dbReference>
<dbReference type="InterPro" id="IPR036390">
    <property type="entry name" value="WH_DNA-bd_sf"/>
</dbReference>
<evidence type="ECO:0000313" key="6">
    <source>
        <dbReference type="EMBL" id="OWQ95380.1"/>
    </source>
</evidence>
<gene>
    <name evidence="6" type="ORF">CDQ91_13950</name>
</gene>
<comment type="similarity">
    <text evidence="1">Belongs to the LysR transcriptional regulatory family.</text>
</comment>
<dbReference type="OrthoDB" id="7557786at2"/>
<organism evidence="6 7">
    <name type="scientific">Sphingopyxis witflariensis</name>
    <dbReference type="NCBI Taxonomy" id="173675"/>
    <lineage>
        <taxon>Bacteria</taxon>
        <taxon>Pseudomonadati</taxon>
        <taxon>Pseudomonadota</taxon>
        <taxon>Alphaproteobacteria</taxon>
        <taxon>Sphingomonadales</taxon>
        <taxon>Sphingomonadaceae</taxon>
        <taxon>Sphingopyxis</taxon>
    </lineage>
</organism>
<dbReference type="Pfam" id="PF00126">
    <property type="entry name" value="HTH_1"/>
    <property type="match status" value="1"/>
</dbReference>
<evidence type="ECO:0000256" key="3">
    <source>
        <dbReference type="ARBA" id="ARBA00023125"/>
    </source>
</evidence>
<dbReference type="GO" id="GO:0003700">
    <property type="term" value="F:DNA-binding transcription factor activity"/>
    <property type="evidence" value="ECO:0007669"/>
    <property type="project" value="InterPro"/>
</dbReference>
<name>A0A246JQU7_9SPHN</name>
<dbReference type="Pfam" id="PF03466">
    <property type="entry name" value="LysR_substrate"/>
    <property type="match status" value="1"/>
</dbReference>
<dbReference type="RefSeq" id="WP_088473342.1">
    <property type="nucleotide sequence ID" value="NZ_NISJ01000007.1"/>
</dbReference>
<dbReference type="InterPro" id="IPR058163">
    <property type="entry name" value="LysR-type_TF_proteobact-type"/>
</dbReference>
<protein>
    <submittedName>
        <fullName evidence="6">LysR family transcriptional regulator</fullName>
    </submittedName>
</protein>